<feature type="transmembrane region" description="Helical" evidence="1">
    <location>
        <begin position="32"/>
        <end position="54"/>
    </location>
</feature>
<evidence type="ECO:0000313" key="3">
    <source>
        <dbReference type="Proteomes" id="UP000184499"/>
    </source>
</evidence>
<organism evidence="2 3">
    <name type="scientific">Aspergillus brasiliensis (strain CBS 101740 / IMI 381727 / IBT 21946)</name>
    <dbReference type="NCBI Taxonomy" id="767769"/>
    <lineage>
        <taxon>Eukaryota</taxon>
        <taxon>Fungi</taxon>
        <taxon>Dikarya</taxon>
        <taxon>Ascomycota</taxon>
        <taxon>Pezizomycotina</taxon>
        <taxon>Eurotiomycetes</taxon>
        <taxon>Eurotiomycetidae</taxon>
        <taxon>Eurotiales</taxon>
        <taxon>Aspergillaceae</taxon>
        <taxon>Aspergillus</taxon>
        <taxon>Aspergillus subgen. Circumdati</taxon>
    </lineage>
</organism>
<keyword evidence="1" id="KW-0472">Membrane</keyword>
<protein>
    <submittedName>
        <fullName evidence="2">Uncharacterized protein</fullName>
    </submittedName>
</protein>
<dbReference type="PANTHER" id="PTHR35896:SF3">
    <property type="entry name" value="MAJOR FACILITATOR SUPERFAMILY TRANSPORTER"/>
    <property type="match status" value="1"/>
</dbReference>
<sequence>MYEQIAQRSSSESLPIVKDTPRQRFAYLKLEGISTVILLLLATLGVIDLCYRAYASFHTTSHIHLHPKTQANSRISCNCGDTIAEALSNNCKYDSLAAAWLPPACRNDDLTSAFEQAGSNNDGSWPYFADLNMTRPLSLEEVSMLPDTRTGGGEVGNVFYTTRRWHLVHCIYYWKKLFLAQELGTIIERRYDSLGHIEHCQMAVLSGGDLDEVTTGAGVALHSDWINGKPDMQDNHHDHPNK</sequence>
<dbReference type="GeneID" id="93579003"/>
<reference evidence="3" key="1">
    <citation type="journal article" date="2017" name="Genome Biol.">
        <title>Comparative genomics reveals high biological diversity and specific adaptations in the industrially and medically important fungal genus Aspergillus.</title>
        <authorList>
            <person name="de Vries R.P."/>
            <person name="Riley R."/>
            <person name="Wiebenga A."/>
            <person name="Aguilar-Osorio G."/>
            <person name="Amillis S."/>
            <person name="Uchima C.A."/>
            <person name="Anderluh G."/>
            <person name="Asadollahi M."/>
            <person name="Askin M."/>
            <person name="Barry K."/>
            <person name="Battaglia E."/>
            <person name="Bayram O."/>
            <person name="Benocci T."/>
            <person name="Braus-Stromeyer S.A."/>
            <person name="Caldana C."/>
            <person name="Canovas D."/>
            <person name="Cerqueira G.C."/>
            <person name="Chen F."/>
            <person name="Chen W."/>
            <person name="Choi C."/>
            <person name="Clum A."/>
            <person name="Dos Santos R.A."/>
            <person name="Damasio A.R."/>
            <person name="Diallinas G."/>
            <person name="Emri T."/>
            <person name="Fekete E."/>
            <person name="Flipphi M."/>
            <person name="Freyberg S."/>
            <person name="Gallo A."/>
            <person name="Gournas C."/>
            <person name="Habgood R."/>
            <person name="Hainaut M."/>
            <person name="Harispe M.L."/>
            <person name="Henrissat B."/>
            <person name="Hilden K.S."/>
            <person name="Hope R."/>
            <person name="Hossain A."/>
            <person name="Karabika E."/>
            <person name="Karaffa L."/>
            <person name="Karanyi Z."/>
            <person name="Krasevec N."/>
            <person name="Kuo A."/>
            <person name="Kusch H."/>
            <person name="LaButti K."/>
            <person name="Lagendijk E.L."/>
            <person name="Lapidus A."/>
            <person name="Levasseur A."/>
            <person name="Lindquist E."/>
            <person name="Lipzen A."/>
            <person name="Logrieco A.F."/>
            <person name="MacCabe A."/>
            <person name="Maekelae M.R."/>
            <person name="Malavazi I."/>
            <person name="Melin P."/>
            <person name="Meyer V."/>
            <person name="Mielnichuk N."/>
            <person name="Miskei M."/>
            <person name="Molnar A.P."/>
            <person name="Mule G."/>
            <person name="Ngan C.Y."/>
            <person name="Orejas M."/>
            <person name="Orosz E."/>
            <person name="Ouedraogo J.P."/>
            <person name="Overkamp K.M."/>
            <person name="Park H.-S."/>
            <person name="Perrone G."/>
            <person name="Piumi F."/>
            <person name="Punt P.J."/>
            <person name="Ram A.F."/>
            <person name="Ramon A."/>
            <person name="Rauscher S."/>
            <person name="Record E."/>
            <person name="Riano-Pachon D.M."/>
            <person name="Robert V."/>
            <person name="Roehrig J."/>
            <person name="Ruller R."/>
            <person name="Salamov A."/>
            <person name="Salih N.S."/>
            <person name="Samson R.A."/>
            <person name="Sandor E."/>
            <person name="Sanguinetti M."/>
            <person name="Schuetze T."/>
            <person name="Sepcic K."/>
            <person name="Shelest E."/>
            <person name="Sherlock G."/>
            <person name="Sophianopoulou V."/>
            <person name="Squina F.M."/>
            <person name="Sun H."/>
            <person name="Susca A."/>
            <person name="Todd R.B."/>
            <person name="Tsang A."/>
            <person name="Unkles S.E."/>
            <person name="van de Wiele N."/>
            <person name="van Rossen-Uffink D."/>
            <person name="Oliveira J.V."/>
            <person name="Vesth T.C."/>
            <person name="Visser J."/>
            <person name="Yu J.-H."/>
            <person name="Zhou M."/>
            <person name="Andersen M.R."/>
            <person name="Archer D.B."/>
            <person name="Baker S.E."/>
            <person name="Benoit I."/>
            <person name="Brakhage A.A."/>
            <person name="Braus G.H."/>
            <person name="Fischer R."/>
            <person name="Frisvad J.C."/>
            <person name="Goldman G.H."/>
            <person name="Houbraken J."/>
            <person name="Oakley B."/>
            <person name="Pocsi I."/>
            <person name="Scazzocchio C."/>
            <person name="Seiboth B."/>
            <person name="vanKuyk P.A."/>
            <person name="Wortman J."/>
            <person name="Dyer P.S."/>
            <person name="Grigoriev I.V."/>
        </authorList>
    </citation>
    <scope>NUCLEOTIDE SEQUENCE [LARGE SCALE GENOMIC DNA]</scope>
    <source>
        <strain evidence="3">CBS 101740 / IMI 381727 / IBT 21946</strain>
    </source>
</reference>
<dbReference type="OMA" id="RPISCNC"/>
<dbReference type="RefSeq" id="XP_067484664.1">
    <property type="nucleotide sequence ID" value="XM_067626515.1"/>
</dbReference>
<keyword evidence="3" id="KW-1185">Reference proteome</keyword>
<dbReference type="OrthoDB" id="3501153at2759"/>
<dbReference type="EMBL" id="KV878679">
    <property type="protein sequence ID" value="OJJ77417.1"/>
    <property type="molecule type" value="Genomic_DNA"/>
</dbReference>
<name>A0A1L9V0F3_ASPBC</name>
<proteinExistence type="predicted"/>
<evidence type="ECO:0000256" key="1">
    <source>
        <dbReference type="SAM" id="Phobius"/>
    </source>
</evidence>
<dbReference type="STRING" id="767769.A0A1L9V0F3"/>
<dbReference type="InterPro" id="IPR053008">
    <property type="entry name" value="Phomopsin_biosynth_assoc"/>
</dbReference>
<keyword evidence="1" id="KW-0812">Transmembrane</keyword>
<keyword evidence="1" id="KW-1133">Transmembrane helix</keyword>
<dbReference type="AlphaFoldDB" id="A0A1L9V0F3"/>
<evidence type="ECO:0000313" key="2">
    <source>
        <dbReference type="EMBL" id="OJJ77417.1"/>
    </source>
</evidence>
<dbReference type="VEuPathDB" id="FungiDB:ASPBRDRAFT_50307"/>
<gene>
    <name evidence="2" type="ORF">ASPBRDRAFT_50307</name>
</gene>
<dbReference type="PANTHER" id="PTHR35896">
    <property type="entry name" value="IG-LIKE DOMAIN-CONTAINING PROTEIN"/>
    <property type="match status" value="1"/>
</dbReference>
<dbReference type="Proteomes" id="UP000184499">
    <property type="component" value="Unassembled WGS sequence"/>
</dbReference>
<accession>A0A1L9V0F3</accession>